<organism evidence="2 3">
    <name type="scientific">Candidatus Enterovibrio escicola</name>
    <dbReference type="NCBI Taxonomy" id="1927127"/>
    <lineage>
        <taxon>Bacteria</taxon>
        <taxon>Pseudomonadati</taxon>
        <taxon>Pseudomonadota</taxon>
        <taxon>Gammaproteobacteria</taxon>
        <taxon>Vibrionales</taxon>
        <taxon>Vibrionaceae</taxon>
        <taxon>Enterovibrio</taxon>
    </lineage>
</organism>
<sequence length="119" mass="13833">MGKYLISSGVKQRNKPFCLSVSEVMTIVIVFHQLGSRDFKTYYIHFVCRYLTHHQVRQIGIAFVDSSKLQVYHNLRILRHQIFKGTSKRDKGMMGFGGVYTEIKVISLVHLSKNLQTRE</sequence>
<feature type="domain" description="Transposase DDE" evidence="1">
    <location>
        <begin position="58"/>
        <end position="96"/>
    </location>
</feature>
<dbReference type="GeneID" id="95972543"/>
<accession>A0A2A5T4I7</accession>
<keyword evidence="3" id="KW-1185">Reference proteome</keyword>
<dbReference type="Proteomes" id="UP000219020">
    <property type="component" value="Unassembled WGS sequence"/>
</dbReference>
<proteinExistence type="predicted"/>
<evidence type="ECO:0000259" key="1">
    <source>
        <dbReference type="Pfam" id="PF13612"/>
    </source>
</evidence>
<comment type="caution">
    <text evidence="2">The sequence shown here is derived from an EMBL/GenBank/DDBJ whole genome shotgun (WGS) entry which is preliminary data.</text>
</comment>
<protein>
    <recommendedName>
        <fullName evidence="1">Transposase DDE domain-containing protein</fullName>
    </recommendedName>
</protein>
<dbReference type="InterPro" id="IPR025668">
    <property type="entry name" value="Tnp_DDE_dom"/>
</dbReference>
<dbReference type="Pfam" id="PF13612">
    <property type="entry name" value="DDE_Tnp_1_3"/>
    <property type="match status" value="1"/>
</dbReference>
<evidence type="ECO:0000313" key="3">
    <source>
        <dbReference type="Proteomes" id="UP000219020"/>
    </source>
</evidence>
<dbReference type="AlphaFoldDB" id="A0A2A5T4I7"/>
<evidence type="ECO:0000313" key="2">
    <source>
        <dbReference type="EMBL" id="PCS23082.1"/>
    </source>
</evidence>
<dbReference type="EMBL" id="NBYY01000011">
    <property type="protein sequence ID" value="PCS23082.1"/>
    <property type="molecule type" value="Genomic_DNA"/>
</dbReference>
<name>A0A2A5T4I7_9GAMM</name>
<gene>
    <name evidence="2" type="ORF">BTN49_1075</name>
</gene>
<dbReference type="RefSeq" id="WP_394336638.1">
    <property type="nucleotide sequence ID" value="NZ_NBYY01000011.1"/>
</dbReference>
<reference evidence="3" key="1">
    <citation type="submission" date="2017-04" db="EMBL/GenBank/DDBJ databases">
        <title>Genome evolution of the luminous symbionts of deep sea anglerfish.</title>
        <authorList>
            <person name="Hendry T.A."/>
        </authorList>
    </citation>
    <scope>NUCLEOTIDE SEQUENCE [LARGE SCALE GENOMIC DNA]</scope>
</reference>